<dbReference type="InterPro" id="IPR017441">
    <property type="entry name" value="Protein_kinase_ATP_BS"/>
</dbReference>
<gene>
    <name evidence="5" type="ORF">AOG27_02495</name>
</gene>
<keyword evidence="1" id="KW-0433">Leucine-rich repeat</keyword>
<proteinExistence type="predicted"/>
<dbReference type="EMBL" id="LJTC01000002">
    <property type="protein sequence ID" value="KPM84682.1"/>
    <property type="molecule type" value="Genomic_DNA"/>
</dbReference>
<dbReference type="Pfam" id="PF00069">
    <property type="entry name" value="Pkinase"/>
    <property type="match status" value="1"/>
</dbReference>
<dbReference type="Pfam" id="PF13855">
    <property type="entry name" value="LRR_8"/>
    <property type="match status" value="2"/>
</dbReference>
<sequence length="424" mass="47628">MNTLEELKAGSLQGCTRLQLVAKLTELPKEIYTLADTLEILDLSNNQLSDLPDDFYKLKNLKRLFLSFNQFKHIPDVLRECPNLIMVAFKGNQITEFKAHCLPTQIEWLILTDNQIPALPDSFGEYSKLKKLALAGNQLTHLPASMANCNELELIRLSANKLTKVEDWLFALPKLAWLAFSGNDLNRSTSLHCEQFSKITLDEIEVKKQIGQGASGVIHLANWHQRPVALKLFKGEITSDGYPLDELNCCLKASEHPNLIKALGYVDEEKQLGLVMELISKEFTNLGLPPSLASCTRDTFEDNCQYAAEMVLKIVKQMASTLAHLHQKQVSHGDIYAHNSMINSQGELLFGDFGAATDLSMLTPDQQQRLESIEVRALGYFIDDLLTVVTEQNDITKMLSDIAQECLVLNSDKRPRLSELVSRL</sequence>
<dbReference type="InterPro" id="IPR003591">
    <property type="entry name" value="Leu-rich_rpt_typical-subtyp"/>
</dbReference>
<dbReference type="PROSITE" id="PS00107">
    <property type="entry name" value="PROTEIN_KINASE_ATP"/>
    <property type="match status" value="1"/>
</dbReference>
<dbReference type="InterPro" id="IPR001611">
    <property type="entry name" value="Leu-rich_rpt"/>
</dbReference>
<dbReference type="PROSITE" id="PS50011">
    <property type="entry name" value="PROTEIN_KINASE_DOM"/>
    <property type="match status" value="1"/>
</dbReference>
<dbReference type="GO" id="GO:0005524">
    <property type="term" value="F:ATP binding"/>
    <property type="evidence" value="ECO:0007669"/>
    <property type="project" value="UniProtKB-UniRule"/>
</dbReference>
<dbReference type="InterPro" id="IPR050216">
    <property type="entry name" value="LRR_domain-containing"/>
</dbReference>
<dbReference type="SMART" id="SM00364">
    <property type="entry name" value="LRR_BAC"/>
    <property type="match status" value="4"/>
</dbReference>
<feature type="domain" description="Protein kinase" evidence="4">
    <location>
        <begin position="204"/>
        <end position="424"/>
    </location>
</feature>
<dbReference type="SUPFAM" id="SSF56112">
    <property type="entry name" value="Protein kinase-like (PK-like)"/>
    <property type="match status" value="1"/>
</dbReference>
<evidence type="ECO:0000259" key="4">
    <source>
        <dbReference type="PROSITE" id="PS50011"/>
    </source>
</evidence>
<dbReference type="AlphaFoldDB" id="A0A0P7E9G1"/>
<dbReference type="GO" id="GO:0004672">
    <property type="term" value="F:protein kinase activity"/>
    <property type="evidence" value="ECO:0007669"/>
    <property type="project" value="InterPro"/>
</dbReference>
<dbReference type="PROSITE" id="PS51450">
    <property type="entry name" value="LRR"/>
    <property type="match status" value="2"/>
</dbReference>
<name>A0A0P7E9G1_9GAMM</name>
<evidence type="ECO:0000256" key="1">
    <source>
        <dbReference type="ARBA" id="ARBA00022614"/>
    </source>
</evidence>
<evidence type="ECO:0000256" key="2">
    <source>
        <dbReference type="ARBA" id="ARBA00022737"/>
    </source>
</evidence>
<dbReference type="SUPFAM" id="SSF52058">
    <property type="entry name" value="L domain-like"/>
    <property type="match status" value="1"/>
</dbReference>
<dbReference type="SMART" id="SM00369">
    <property type="entry name" value="LRR_TYP"/>
    <property type="match status" value="4"/>
</dbReference>
<evidence type="ECO:0000256" key="3">
    <source>
        <dbReference type="PROSITE-ProRule" id="PRU10141"/>
    </source>
</evidence>
<protein>
    <submittedName>
        <fullName evidence="5">Protein kinase</fullName>
    </submittedName>
</protein>
<accession>A0A0P7E9G1</accession>
<keyword evidence="5" id="KW-0418">Kinase</keyword>
<keyword evidence="5" id="KW-0808">Transferase</keyword>
<organism evidence="5 6">
    <name type="scientific">Pseudoalteromonas lipolytica</name>
    <dbReference type="NCBI Taxonomy" id="570156"/>
    <lineage>
        <taxon>Bacteria</taxon>
        <taxon>Pseudomonadati</taxon>
        <taxon>Pseudomonadota</taxon>
        <taxon>Gammaproteobacteria</taxon>
        <taxon>Alteromonadales</taxon>
        <taxon>Pseudoalteromonadaceae</taxon>
        <taxon>Pseudoalteromonas</taxon>
    </lineage>
</organism>
<dbReference type="InterPro" id="IPR000719">
    <property type="entry name" value="Prot_kinase_dom"/>
</dbReference>
<dbReference type="InterPro" id="IPR032675">
    <property type="entry name" value="LRR_dom_sf"/>
</dbReference>
<keyword evidence="2" id="KW-0677">Repeat</keyword>
<evidence type="ECO:0000313" key="5">
    <source>
        <dbReference type="EMBL" id="KPM84682.1"/>
    </source>
</evidence>
<dbReference type="Gene3D" id="1.10.510.10">
    <property type="entry name" value="Transferase(Phosphotransferase) domain 1"/>
    <property type="match status" value="1"/>
</dbReference>
<dbReference type="Proteomes" id="UP000050378">
    <property type="component" value="Unassembled WGS sequence"/>
</dbReference>
<dbReference type="PANTHER" id="PTHR48051">
    <property type="match status" value="1"/>
</dbReference>
<dbReference type="CDD" id="cd00180">
    <property type="entry name" value="PKc"/>
    <property type="match status" value="1"/>
</dbReference>
<dbReference type="RefSeq" id="WP_054551435.1">
    <property type="nucleotide sequence ID" value="NZ_LJTC01000002.1"/>
</dbReference>
<keyword evidence="3" id="KW-0067">ATP-binding</keyword>
<reference evidence="5 6" key="1">
    <citation type="submission" date="2015-09" db="EMBL/GenBank/DDBJ databases">
        <title>Draft Genome Sequence of Pseudoalteromonas lipolytica UCD-48B.</title>
        <authorList>
            <person name="Krusor M."/>
            <person name="Coil D.A."/>
            <person name="Lang J.M."/>
            <person name="Eisen J.A."/>
            <person name="Alexiev A."/>
        </authorList>
    </citation>
    <scope>NUCLEOTIDE SEQUENCE [LARGE SCALE GENOMIC DNA]</scope>
    <source>
        <strain evidence="5 6">UCD-48B</strain>
    </source>
</reference>
<dbReference type="GO" id="GO:0005737">
    <property type="term" value="C:cytoplasm"/>
    <property type="evidence" value="ECO:0007669"/>
    <property type="project" value="TreeGrafter"/>
</dbReference>
<keyword evidence="3" id="KW-0547">Nucleotide-binding</keyword>
<dbReference type="Gene3D" id="3.30.200.20">
    <property type="entry name" value="Phosphorylase Kinase, domain 1"/>
    <property type="match status" value="1"/>
</dbReference>
<comment type="caution">
    <text evidence="5">The sequence shown here is derived from an EMBL/GenBank/DDBJ whole genome shotgun (WGS) entry which is preliminary data.</text>
</comment>
<dbReference type="PANTHER" id="PTHR48051:SF1">
    <property type="entry name" value="RAS SUPPRESSOR PROTEIN 1"/>
    <property type="match status" value="1"/>
</dbReference>
<dbReference type="STRING" id="570156.AOG27_02495"/>
<feature type="binding site" evidence="3">
    <location>
        <position position="231"/>
    </location>
    <ligand>
        <name>ATP</name>
        <dbReference type="ChEBI" id="CHEBI:30616"/>
    </ligand>
</feature>
<dbReference type="PATRIC" id="fig|570156.3.peg.492"/>
<dbReference type="InterPro" id="IPR011009">
    <property type="entry name" value="Kinase-like_dom_sf"/>
</dbReference>
<dbReference type="OrthoDB" id="8532199at2"/>
<dbReference type="Gene3D" id="3.80.10.10">
    <property type="entry name" value="Ribonuclease Inhibitor"/>
    <property type="match status" value="2"/>
</dbReference>
<evidence type="ECO:0000313" key="6">
    <source>
        <dbReference type="Proteomes" id="UP000050378"/>
    </source>
</evidence>